<organism evidence="1 2">
    <name type="scientific">Chryseobacterium taiwanense</name>
    <dbReference type="NCBI Taxonomy" id="363331"/>
    <lineage>
        <taxon>Bacteria</taxon>
        <taxon>Pseudomonadati</taxon>
        <taxon>Bacteroidota</taxon>
        <taxon>Flavobacteriia</taxon>
        <taxon>Flavobacteriales</taxon>
        <taxon>Weeksellaceae</taxon>
        <taxon>Chryseobacterium group</taxon>
        <taxon>Chryseobacterium</taxon>
    </lineage>
</organism>
<accession>A0A0B4D3V7</accession>
<evidence type="ECO:0000313" key="1">
    <source>
        <dbReference type="EMBL" id="KIC61336.1"/>
    </source>
</evidence>
<dbReference type="EMBL" id="JWTA01000020">
    <property type="protein sequence ID" value="KIC61336.1"/>
    <property type="molecule type" value="Genomic_DNA"/>
</dbReference>
<protein>
    <submittedName>
        <fullName evidence="1">Uncharacterized protein</fullName>
    </submittedName>
</protein>
<name>A0A0B4D3V7_9FLAO</name>
<comment type="caution">
    <text evidence="1">The sequence shown here is derived from an EMBL/GenBank/DDBJ whole genome shotgun (WGS) entry which is preliminary data.</text>
</comment>
<dbReference type="Proteomes" id="UP000031167">
    <property type="component" value="Unassembled WGS sequence"/>
</dbReference>
<dbReference type="AlphaFoldDB" id="A0A0B4D3V7"/>
<evidence type="ECO:0000313" key="2">
    <source>
        <dbReference type="Proteomes" id="UP000031167"/>
    </source>
</evidence>
<sequence>MVDLLEKNLSDSLNTDIDNDKSEFFEIENQFIGEIEKVNALIDIEKKNNDKKGYKVIYYSDKK</sequence>
<gene>
    <name evidence="1" type="ORF">RM51_17820</name>
</gene>
<dbReference type="STRING" id="363331.RM51_17820"/>
<reference evidence="1 2" key="1">
    <citation type="submission" date="2014-12" db="EMBL/GenBank/DDBJ databases">
        <title>Genome sequencing of Chryseobacterium taiwanense TPW19.</title>
        <authorList>
            <person name="Tan P.W."/>
            <person name="Chan K.-G."/>
        </authorList>
    </citation>
    <scope>NUCLEOTIDE SEQUENCE [LARGE SCALE GENOMIC DNA]</scope>
    <source>
        <strain evidence="1 2">TPW19</strain>
    </source>
</reference>
<keyword evidence="2" id="KW-1185">Reference proteome</keyword>
<proteinExistence type="predicted"/>